<dbReference type="GO" id="GO:0006096">
    <property type="term" value="P:glycolytic process"/>
    <property type="evidence" value="ECO:0007669"/>
    <property type="project" value="UniProtKB-UniPathway"/>
</dbReference>
<dbReference type="Gene3D" id="3.40.50.10490">
    <property type="entry name" value="Glucose-6-phosphate isomerase like protein, domain 1"/>
    <property type="match status" value="1"/>
</dbReference>
<dbReference type="GO" id="GO:0048029">
    <property type="term" value="F:monosaccharide binding"/>
    <property type="evidence" value="ECO:0007669"/>
    <property type="project" value="TreeGrafter"/>
</dbReference>
<dbReference type="Proteomes" id="UP000536534">
    <property type="component" value="Unassembled WGS sequence"/>
</dbReference>
<dbReference type="PROSITE" id="PS51463">
    <property type="entry name" value="P_GLUCOSE_ISOMERASE_3"/>
    <property type="match status" value="1"/>
</dbReference>
<dbReference type="CDD" id="cd05016">
    <property type="entry name" value="SIS_PGI_2"/>
    <property type="match status" value="1"/>
</dbReference>
<dbReference type="UniPathway" id="UPA00109">
    <property type="reaction ID" value="UER00181"/>
</dbReference>
<dbReference type="Pfam" id="PF00342">
    <property type="entry name" value="PGI"/>
    <property type="match status" value="1"/>
</dbReference>
<dbReference type="GO" id="GO:0006094">
    <property type="term" value="P:gluconeogenesis"/>
    <property type="evidence" value="ECO:0007669"/>
    <property type="project" value="UniProtKB-KW"/>
</dbReference>
<feature type="non-terminal residue" evidence="6">
    <location>
        <position position="1"/>
    </location>
</feature>
<dbReference type="PRINTS" id="PR00662">
    <property type="entry name" value="G6PISOMERASE"/>
</dbReference>
<comment type="caution">
    <text evidence="6">The sequence shown here is derived from an EMBL/GenBank/DDBJ whole genome shotgun (WGS) entry which is preliminary data.</text>
</comment>
<dbReference type="SUPFAM" id="SSF53697">
    <property type="entry name" value="SIS domain"/>
    <property type="match status" value="1"/>
</dbReference>
<comment type="catalytic activity">
    <reaction evidence="5">
        <text>alpha-D-glucose 6-phosphate = beta-D-fructose 6-phosphate</text>
        <dbReference type="Rhea" id="RHEA:11816"/>
        <dbReference type="ChEBI" id="CHEBI:57634"/>
        <dbReference type="ChEBI" id="CHEBI:58225"/>
        <dbReference type="EC" id="5.3.1.9"/>
    </reaction>
</comment>
<dbReference type="EC" id="5.3.1.9" evidence="1 5"/>
<name>A0A7X7LWP2_9RHOO</name>
<dbReference type="AlphaFoldDB" id="A0A7X7LWP2"/>
<accession>A0A7X7LWP2</accession>
<comment type="pathway">
    <text evidence="5">Carbohydrate degradation; glycolysis; D-glyceraldehyde 3-phosphate and glycerone phosphate from D-glucose: step 2/4.</text>
</comment>
<sequence length="90" mass="9806">RRLAPHLVIPGNQASTTVLLPHLDPYSLGALMALYEHKVFVQGWIWGINSFDQYGVELGKEMARRLADAEGERDATSASLMAIADALRGG</sequence>
<dbReference type="GO" id="GO:0004347">
    <property type="term" value="F:glucose-6-phosphate isomerase activity"/>
    <property type="evidence" value="ECO:0007669"/>
    <property type="project" value="UniProtKB-EC"/>
</dbReference>
<reference evidence="6 7" key="1">
    <citation type="journal article" date="2020" name="Biotechnol. Biofuels">
        <title>New insights from the biogas microbiome by comprehensive genome-resolved metagenomics of nearly 1600 species originating from multiple anaerobic digesters.</title>
        <authorList>
            <person name="Campanaro S."/>
            <person name="Treu L."/>
            <person name="Rodriguez-R L.M."/>
            <person name="Kovalovszki A."/>
            <person name="Ziels R.M."/>
            <person name="Maus I."/>
            <person name="Zhu X."/>
            <person name="Kougias P.G."/>
            <person name="Basile A."/>
            <person name="Luo G."/>
            <person name="Schluter A."/>
            <person name="Konstantinidis K.T."/>
            <person name="Angelidaki I."/>
        </authorList>
    </citation>
    <scope>NUCLEOTIDE SEQUENCE [LARGE SCALE GENOMIC DNA]</scope>
    <source>
        <strain evidence="6">AS06rmzACSIP_256</strain>
    </source>
</reference>
<dbReference type="EMBL" id="JAAYYV010000270">
    <property type="protein sequence ID" value="NLF54781.1"/>
    <property type="molecule type" value="Genomic_DNA"/>
</dbReference>
<proteinExistence type="inferred from homology"/>
<dbReference type="GO" id="GO:0097367">
    <property type="term" value="F:carbohydrate derivative binding"/>
    <property type="evidence" value="ECO:0007669"/>
    <property type="project" value="InterPro"/>
</dbReference>
<dbReference type="GO" id="GO:0051156">
    <property type="term" value="P:glucose 6-phosphate metabolic process"/>
    <property type="evidence" value="ECO:0007669"/>
    <property type="project" value="TreeGrafter"/>
</dbReference>
<keyword evidence="4 5" id="KW-0413">Isomerase</keyword>
<keyword evidence="3 5" id="KW-0324">Glycolysis</keyword>
<dbReference type="InterPro" id="IPR018189">
    <property type="entry name" value="Phosphoglucose_isomerase_CS"/>
</dbReference>
<dbReference type="InterPro" id="IPR046348">
    <property type="entry name" value="SIS_dom_sf"/>
</dbReference>
<protein>
    <recommendedName>
        <fullName evidence="1 5">Glucose-6-phosphate isomerase</fullName>
        <ecNumber evidence="1 5">5.3.1.9</ecNumber>
    </recommendedName>
</protein>
<dbReference type="PANTHER" id="PTHR11469:SF1">
    <property type="entry name" value="GLUCOSE-6-PHOSPHATE ISOMERASE"/>
    <property type="match status" value="1"/>
</dbReference>
<dbReference type="GO" id="GO:0005829">
    <property type="term" value="C:cytosol"/>
    <property type="evidence" value="ECO:0007669"/>
    <property type="project" value="TreeGrafter"/>
</dbReference>
<evidence type="ECO:0000256" key="1">
    <source>
        <dbReference type="ARBA" id="ARBA00011952"/>
    </source>
</evidence>
<dbReference type="PANTHER" id="PTHR11469">
    <property type="entry name" value="GLUCOSE-6-PHOSPHATE ISOMERASE"/>
    <property type="match status" value="1"/>
</dbReference>
<organism evidence="6 7">
    <name type="scientific">Thauera phenolivorans</name>
    <dbReference type="NCBI Taxonomy" id="1792543"/>
    <lineage>
        <taxon>Bacteria</taxon>
        <taxon>Pseudomonadati</taxon>
        <taxon>Pseudomonadota</taxon>
        <taxon>Betaproteobacteria</taxon>
        <taxon>Rhodocyclales</taxon>
        <taxon>Zoogloeaceae</taxon>
        <taxon>Thauera</taxon>
    </lineage>
</organism>
<gene>
    <name evidence="6" type="ORF">GX576_10400</name>
</gene>
<dbReference type="Gene3D" id="1.10.1390.10">
    <property type="match status" value="1"/>
</dbReference>
<dbReference type="InterPro" id="IPR001672">
    <property type="entry name" value="G6P_Isomerase"/>
</dbReference>
<evidence type="ECO:0000256" key="2">
    <source>
        <dbReference type="ARBA" id="ARBA00022432"/>
    </source>
</evidence>
<dbReference type="InterPro" id="IPR023096">
    <property type="entry name" value="G6P_Isomerase_C"/>
</dbReference>
<evidence type="ECO:0000256" key="3">
    <source>
        <dbReference type="ARBA" id="ARBA00023152"/>
    </source>
</evidence>
<comment type="similarity">
    <text evidence="5">Belongs to the GPI family.</text>
</comment>
<evidence type="ECO:0000313" key="6">
    <source>
        <dbReference type="EMBL" id="NLF54781.1"/>
    </source>
</evidence>
<dbReference type="InterPro" id="IPR035482">
    <property type="entry name" value="SIS_PGI_2"/>
</dbReference>
<dbReference type="PROSITE" id="PS00174">
    <property type="entry name" value="P_GLUCOSE_ISOMERASE_2"/>
    <property type="match status" value="1"/>
</dbReference>
<evidence type="ECO:0000256" key="5">
    <source>
        <dbReference type="RuleBase" id="RU000612"/>
    </source>
</evidence>
<evidence type="ECO:0000256" key="4">
    <source>
        <dbReference type="ARBA" id="ARBA00023235"/>
    </source>
</evidence>
<evidence type="ECO:0000313" key="7">
    <source>
        <dbReference type="Proteomes" id="UP000536534"/>
    </source>
</evidence>
<keyword evidence="2 5" id="KW-0312">Gluconeogenesis</keyword>